<name>A0A0S2RRC6_9RHAB</name>
<evidence type="ECO:0000313" key="1">
    <source>
        <dbReference type="EMBL" id="ALP32033.1"/>
    </source>
</evidence>
<dbReference type="OrthoDB" id="19985at10239"/>
<dbReference type="RefSeq" id="YP_009182184.1">
    <property type="nucleotide sequence ID" value="NC_028484.1"/>
</dbReference>
<dbReference type="GeneID" id="26373886"/>
<dbReference type="EMBL" id="KU095840">
    <property type="protein sequence ID" value="ALP32033.1"/>
    <property type="molecule type" value="Genomic_RNA"/>
</dbReference>
<evidence type="ECO:0008006" key="3">
    <source>
        <dbReference type="Google" id="ProtNLM"/>
    </source>
</evidence>
<reference evidence="1 2" key="1">
    <citation type="journal article" date="2016" name="Genome Announc.">
        <title>Genome Sequences of Five Arboviruses in Field-Captured Mosquitoes in a Unique Rural Environment of South Korea.</title>
        <authorList>
            <person name="Hang J."/>
            <person name="Klein T.A."/>
            <person name="Kim H.C."/>
            <person name="Yang Y."/>
            <person name="Jima D.D."/>
            <person name="Richardson J.H."/>
            <person name="Jarman R.G."/>
        </authorList>
    </citation>
    <scope>NUCLEOTIDE SEQUENCE [LARGE SCALE GENOMIC DNA]</scope>
    <source>
        <strain evidence="1 2">A12.2676/ROK/2012</strain>
    </source>
</reference>
<organism evidence="1 2">
    <name type="scientific">Tongilchon virus 1</name>
    <dbReference type="NCBI Taxonomy" id="1758878"/>
    <lineage>
        <taxon>Viruses</taxon>
        <taxon>Riboviria</taxon>
        <taxon>Orthornavirae</taxon>
        <taxon>Negarnaviricota</taxon>
        <taxon>Haploviricotina</taxon>
        <taxon>Monjiviricetes</taxon>
        <taxon>Mononegavirales</taxon>
        <taxon>Rhabdoviridae</taxon>
        <taxon>Alpharhabdovirinae</taxon>
        <taxon>Ohlsrhavirus</taxon>
        <taxon>Ohlsrhavirus tongilchon</taxon>
    </lineage>
</organism>
<protein>
    <recommendedName>
        <fullName evidence="3">Matrix protein</fullName>
    </recommendedName>
</protein>
<dbReference type="KEGG" id="vg:26373886"/>
<evidence type="ECO:0000313" key="2">
    <source>
        <dbReference type="Proteomes" id="UP000201542"/>
    </source>
</evidence>
<dbReference type="Proteomes" id="UP000201542">
    <property type="component" value="Segment"/>
</dbReference>
<accession>A0A0S2RRC6</accession>
<proteinExistence type="predicted"/>
<sequence>MCNSKVLHINASIEIKYRYPPKTCRDLIHSLEIIKDAGTWYQSDQEFIFFIYILSGYTCKHIHHLGGFHVYRGYISGSFEIKLKDINPRFPLTYDYQGEGLGVIPDTLISFSLMAEESLVSPLSFLSYVIKNSPSKYRKSNEMKWSIFDNFPILVKGKGGIFSVSKKV</sequence>
<keyword evidence="2" id="KW-1185">Reference proteome</keyword>